<feature type="transmembrane region" description="Helical" evidence="1">
    <location>
        <begin position="12"/>
        <end position="31"/>
    </location>
</feature>
<evidence type="ECO:0000313" key="4">
    <source>
        <dbReference type="Proteomes" id="UP000427373"/>
    </source>
</evidence>
<dbReference type="EMBL" id="JACHFY010000038">
    <property type="protein sequence ID" value="MBB5255033.1"/>
    <property type="molecule type" value="Genomic_DNA"/>
</dbReference>
<keyword evidence="4" id="KW-1185">Reference proteome</keyword>
<accession>A0A650CGB1</accession>
<dbReference type="OrthoDB" id="44033at2157"/>
<feature type="transmembrane region" description="Helical" evidence="1">
    <location>
        <begin position="125"/>
        <end position="141"/>
    </location>
</feature>
<feature type="transmembrane region" description="Helical" evidence="1">
    <location>
        <begin position="99"/>
        <end position="119"/>
    </location>
</feature>
<name>A0A650CGB1_SULOH</name>
<evidence type="ECO:0000256" key="1">
    <source>
        <dbReference type="SAM" id="Phobius"/>
    </source>
</evidence>
<evidence type="ECO:0000313" key="5">
    <source>
        <dbReference type="Proteomes" id="UP000582213"/>
    </source>
</evidence>
<reference evidence="3 4" key="1">
    <citation type="submission" date="2019-10" db="EMBL/GenBank/DDBJ databases">
        <title>Genome Sequences from Six Type Strain Members of the Archaeal Family Sulfolobaceae: Acidianus ambivalens, Acidianus infernus, Metallosphaera prunae, Stygiolobus azoricus, Sulfolobus metallicus, and Sulfurisphaera ohwakuensis.</title>
        <authorList>
            <person name="Counts J.A."/>
            <person name="Kelly R.M."/>
        </authorList>
    </citation>
    <scope>NUCLEOTIDE SEQUENCE [LARGE SCALE GENOMIC DNA]</scope>
    <source>
        <strain evidence="3 4">TA-1</strain>
    </source>
</reference>
<keyword evidence="1" id="KW-0812">Transmembrane</keyword>
<evidence type="ECO:0000313" key="3">
    <source>
        <dbReference type="EMBL" id="QGR16577.1"/>
    </source>
</evidence>
<protein>
    <submittedName>
        <fullName evidence="3">Uncharacterized protein</fullName>
    </submittedName>
</protein>
<dbReference type="Proteomes" id="UP000427373">
    <property type="component" value="Chromosome"/>
</dbReference>
<feature type="transmembrane region" description="Helical" evidence="1">
    <location>
        <begin position="65"/>
        <end position="92"/>
    </location>
</feature>
<dbReference type="Proteomes" id="UP000582213">
    <property type="component" value="Unassembled WGS sequence"/>
</dbReference>
<organism evidence="3 4">
    <name type="scientific">Sulfurisphaera ohwakuensis</name>
    <dbReference type="NCBI Taxonomy" id="69656"/>
    <lineage>
        <taxon>Archaea</taxon>
        <taxon>Thermoproteota</taxon>
        <taxon>Thermoprotei</taxon>
        <taxon>Sulfolobales</taxon>
        <taxon>Sulfolobaceae</taxon>
        <taxon>Sulfurisphaera</taxon>
    </lineage>
</organism>
<dbReference type="KEGG" id="soh:D1869_04730"/>
<dbReference type="EMBL" id="CP045484">
    <property type="protein sequence ID" value="QGR16577.1"/>
    <property type="molecule type" value="Genomic_DNA"/>
</dbReference>
<dbReference type="AlphaFoldDB" id="A0A650CGB1"/>
<gene>
    <name evidence="3" type="ORF">D1869_04730</name>
    <name evidence="2" type="ORF">HNQ62_002808</name>
</gene>
<proteinExistence type="predicted"/>
<evidence type="ECO:0000313" key="2">
    <source>
        <dbReference type="EMBL" id="MBB5255033.1"/>
    </source>
</evidence>
<dbReference type="GeneID" id="42800524"/>
<keyword evidence="1" id="KW-1133">Transmembrane helix</keyword>
<reference evidence="2 5" key="2">
    <citation type="submission" date="2020-08" db="EMBL/GenBank/DDBJ databases">
        <title>Genomic Encyclopedia of Type Strains, Phase IV (KMG-IV): sequencing the most valuable type-strain genomes for metagenomic binning, comparative biology and taxonomic classification.</title>
        <authorList>
            <person name="Goeker M."/>
        </authorList>
    </citation>
    <scope>NUCLEOTIDE SEQUENCE [LARGE SCALE GENOMIC DNA]</scope>
    <source>
        <strain evidence="2 5">DSM 12421</strain>
    </source>
</reference>
<dbReference type="RefSeq" id="WP_156014134.1">
    <property type="nucleotide sequence ID" value="NZ_CP045484.1"/>
</dbReference>
<sequence>MKATNGLKWGLVFGLLIGLIASGIIYGIAYYPHMPELQSEYYNQVLNETKNVTEANLAAKELPTILPATILMISGLAYTIGGALAGLVIAYLWERYPSWIIKGLIGGVIVLLLSFLFGIFSLLETLPISLIIGLLISFRLNEMNKKV</sequence>
<keyword evidence="1" id="KW-0472">Membrane</keyword>